<dbReference type="KEGG" id="daer:H9K75_06965"/>
<keyword evidence="3" id="KW-0378">Hydrolase</keyword>
<dbReference type="InterPro" id="IPR052511">
    <property type="entry name" value="ATP-dep_Helicase"/>
</dbReference>
<proteinExistence type="inferred from homology"/>
<evidence type="ECO:0000256" key="5">
    <source>
        <dbReference type="ARBA" id="ARBA00022840"/>
    </source>
</evidence>
<dbReference type="AlphaFoldDB" id="A0A7H0GN07"/>
<comment type="similarity">
    <text evidence="9">Belongs to the Lhr helicase family. Lhr-Core subfamily.</text>
</comment>
<dbReference type="PROSITE" id="PS51192">
    <property type="entry name" value="HELICASE_ATP_BIND_1"/>
    <property type="match status" value="1"/>
</dbReference>
<evidence type="ECO:0000256" key="1">
    <source>
        <dbReference type="ARBA" id="ARBA00022741"/>
    </source>
</evidence>
<evidence type="ECO:0000313" key="13">
    <source>
        <dbReference type="EMBL" id="QNP49673.1"/>
    </source>
</evidence>
<dbReference type="NCBIfam" id="TIGR04121">
    <property type="entry name" value="DEXH_lig_assoc"/>
    <property type="match status" value="1"/>
</dbReference>
<dbReference type="Pfam" id="PF00270">
    <property type="entry name" value="DEAD"/>
    <property type="match status" value="1"/>
</dbReference>
<keyword evidence="1" id="KW-0547">Nucleotide-binding</keyword>
<dbReference type="InterPro" id="IPR013701">
    <property type="entry name" value="Lhr-like_DEAD/DEAH_assoc"/>
</dbReference>
<dbReference type="GO" id="GO:0003677">
    <property type="term" value="F:DNA binding"/>
    <property type="evidence" value="ECO:0007669"/>
    <property type="project" value="UniProtKB-KW"/>
</dbReference>
<keyword evidence="8" id="KW-0413">Isomerase</keyword>
<dbReference type="Pfam" id="PF00271">
    <property type="entry name" value="Helicase_C"/>
    <property type="match status" value="1"/>
</dbReference>
<evidence type="ECO:0000256" key="2">
    <source>
        <dbReference type="ARBA" id="ARBA00022763"/>
    </source>
</evidence>
<keyword evidence="6" id="KW-0238">DNA-binding</keyword>
<dbReference type="Proteomes" id="UP000516028">
    <property type="component" value="Chromosome"/>
</dbReference>
<keyword evidence="13" id="KW-0436">Ligase</keyword>
<dbReference type="SMART" id="SM00490">
    <property type="entry name" value="HELICc"/>
    <property type="match status" value="1"/>
</dbReference>
<evidence type="ECO:0000256" key="7">
    <source>
        <dbReference type="ARBA" id="ARBA00023204"/>
    </source>
</evidence>
<dbReference type="InterPro" id="IPR011545">
    <property type="entry name" value="DEAD/DEAH_box_helicase_dom"/>
</dbReference>
<evidence type="ECO:0000256" key="3">
    <source>
        <dbReference type="ARBA" id="ARBA00022801"/>
    </source>
</evidence>
<dbReference type="GO" id="GO:0006281">
    <property type="term" value="P:DNA repair"/>
    <property type="evidence" value="ECO:0007669"/>
    <property type="project" value="UniProtKB-KW"/>
</dbReference>
<keyword evidence="14" id="KW-1185">Reference proteome</keyword>
<dbReference type="GO" id="GO:0016887">
    <property type="term" value="F:ATP hydrolysis activity"/>
    <property type="evidence" value="ECO:0007669"/>
    <property type="project" value="TreeGrafter"/>
</dbReference>
<accession>A0A7H0GN07</accession>
<gene>
    <name evidence="13" type="ORF">H9K75_06965</name>
</gene>
<dbReference type="InterPro" id="IPR014001">
    <property type="entry name" value="Helicase_ATP-bd"/>
</dbReference>
<dbReference type="Pfam" id="PF19306">
    <property type="entry name" value="WHD_Lhr"/>
    <property type="match status" value="1"/>
</dbReference>
<evidence type="ECO:0000256" key="6">
    <source>
        <dbReference type="ARBA" id="ARBA00023125"/>
    </source>
</evidence>
<evidence type="ECO:0000256" key="4">
    <source>
        <dbReference type="ARBA" id="ARBA00022806"/>
    </source>
</evidence>
<dbReference type="SUPFAM" id="SSF52540">
    <property type="entry name" value="P-loop containing nucleoside triphosphate hydrolases"/>
    <property type="match status" value="1"/>
</dbReference>
<dbReference type="PANTHER" id="PTHR47962">
    <property type="entry name" value="ATP-DEPENDENT HELICASE LHR-RELATED-RELATED"/>
    <property type="match status" value="1"/>
</dbReference>
<dbReference type="InterPro" id="IPR001650">
    <property type="entry name" value="Helicase_C-like"/>
</dbReference>
<dbReference type="Gene3D" id="3.40.50.300">
    <property type="entry name" value="P-loop containing nucleotide triphosphate hydrolases"/>
    <property type="match status" value="2"/>
</dbReference>
<feature type="domain" description="Helicase ATP-binding" evidence="11">
    <location>
        <begin position="44"/>
        <end position="228"/>
    </location>
</feature>
<protein>
    <submittedName>
        <fullName evidence="13">Ligase-associated DNA damage response DEXH box helicase</fullName>
    </submittedName>
</protein>
<evidence type="ECO:0000313" key="14">
    <source>
        <dbReference type="Proteomes" id="UP000516028"/>
    </source>
</evidence>
<keyword evidence="4" id="KW-0347">Helicase</keyword>
<dbReference type="PANTHER" id="PTHR47962:SF3">
    <property type="entry name" value="LARGE ATP-DEPENDENT HELICASE-RELATED PROTEIN"/>
    <property type="match status" value="1"/>
</dbReference>
<feature type="domain" description="Helicase C-terminal" evidence="12">
    <location>
        <begin position="266"/>
        <end position="411"/>
    </location>
</feature>
<keyword evidence="5" id="KW-0067">ATP-binding</keyword>
<dbReference type="GO" id="GO:0016874">
    <property type="term" value="F:ligase activity"/>
    <property type="evidence" value="ECO:0007669"/>
    <property type="project" value="UniProtKB-KW"/>
</dbReference>
<dbReference type="Pfam" id="PF08494">
    <property type="entry name" value="DEAD_assoc"/>
    <property type="match status" value="1"/>
</dbReference>
<evidence type="ECO:0000256" key="8">
    <source>
        <dbReference type="ARBA" id="ARBA00023235"/>
    </source>
</evidence>
<dbReference type="PIRSF" id="PIRSF037307">
    <property type="entry name" value="Lhr-like_helic_prd"/>
    <property type="match status" value="1"/>
</dbReference>
<name>A0A7H0GN07_9BURK</name>
<dbReference type="GO" id="GO:0004386">
    <property type="term" value="F:helicase activity"/>
    <property type="evidence" value="ECO:0007669"/>
    <property type="project" value="UniProtKB-KW"/>
</dbReference>
<evidence type="ECO:0000259" key="11">
    <source>
        <dbReference type="PROSITE" id="PS51192"/>
    </source>
</evidence>
<sequence>MEPPVQDAIPPAISSRAVASAQKDWRAWLKTQGISAARFQQRAWTAFLEGRSGIISAPTGSGKTLAALGGPVIAALSERHAGVDPHVGFRMLWITPLRALATDTRERIVGPVQSLLPQWQVAMRTGDASARDKRLSQGTQAQLLITTPESLAILLSHERSLDQFSHLQSIVVDEWHELLPSKRGVLLQLNLARLRTLAPRLQIWGLSATIGNLDEALDVLVRDRPRSQMEILQDDRPKPFHLHSILPPASTRLPWAGHLGLANLGEVAKLVLSTSSSIVFTNTRSQAELWFTALSSIWPEEADTLAIHHSSLDQHVRLQVEDGLRNGRLRCVVATSSLDLGVDFPAVDRVIQIGGARSVARTVQRAGRARHRPGAPVHMDGVATQAMDLCEFAATRELAQEQIYESRKPLALCFDVLSQHVMSMALAGGFDAEALLREVRSSAAFEALDATDWSDVMDFLTRGSSSLAAYPEYERLTANEEGRYVPANARVAGRHRMSIGTIFSHTAFQVQYLRGARLGSIEETFLARLKPGDVFNFAGRSLVLVRIENTTAWVRRSNTIGTHTPSWAGSLMAMSARVGERMQTLLAQAITHDAASSASAPLSRELRYLLPLLRLQQQRSHVPAENELLIEQIDPASPKRASGGKKQQDAPRAASLFVYPFAGRVVHEGLALLLATRIAQAQPNTFSWNCNEIGFMLHPENPIDASAIDWQGILSGDHLEADLQAAINFSELARKRFKEIAQIAGLVTTRMPGSRIPDRQLQVSAGLLFDVLSKYDAEHILLRAARREALDQELHLPTMRESLARMSIQHRVIARSEKHTPFSFGLWAESFRGQLSNESWSERIKRLSVQSDEPTMREGAPPRRRRTNPS</sequence>
<reference evidence="13 14" key="1">
    <citation type="submission" date="2020-08" db="EMBL/GenBank/DDBJ databases">
        <title>Genome sequence of Diaphorobacter aerolatus KACC 16536T.</title>
        <authorList>
            <person name="Hyun D.-W."/>
            <person name="Bae J.-W."/>
        </authorList>
    </citation>
    <scope>NUCLEOTIDE SEQUENCE [LARGE SCALE GENOMIC DNA]</scope>
    <source>
        <strain evidence="13 14">KACC 16536</strain>
    </source>
</reference>
<feature type="region of interest" description="Disordered" evidence="10">
    <location>
        <begin position="847"/>
        <end position="870"/>
    </location>
</feature>
<evidence type="ECO:0000256" key="9">
    <source>
        <dbReference type="ARBA" id="ARBA00093467"/>
    </source>
</evidence>
<organism evidence="13 14">
    <name type="scientific">Diaphorobacter aerolatus</name>
    <dbReference type="NCBI Taxonomy" id="1288495"/>
    <lineage>
        <taxon>Bacteria</taxon>
        <taxon>Pseudomonadati</taxon>
        <taxon>Pseudomonadota</taxon>
        <taxon>Betaproteobacteria</taxon>
        <taxon>Burkholderiales</taxon>
        <taxon>Comamonadaceae</taxon>
        <taxon>Diaphorobacter</taxon>
    </lineage>
</organism>
<dbReference type="InterPro" id="IPR027417">
    <property type="entry name" value="P-loop_NTPase"/>
</dbReference>
<dbReference type="InterPro" id="IPR045628">
    <property type="entry name" value="Lhr_WH_dom"/>
</dbReference>
<dbReference type="SMART" id="SM00487">
    <property type="entry name" value="DEXDc"/>
    <property type="match status" value="1"/>
</dbReference>
<dbReference type="EMBL" id="CP060783">
    <property type="protein sequence ID" value="QNP49673.1"/>
    <property type="molecule type" value="Genomic_DNA"/>
</dbReference>
<dbReference type="InterPro" id="IPR026362">
    <property type="entry name" value="DEXH_lig_assoc"/>
</dbReference>
<keyword evidence="7" id="KW-0234">DNA repair</keyword>
<evidence type="ECO:0000259" key="12">
    <source>
        <dbReference type="PROSITE" id="PS51194"/>
    </source>
</evidence>
<dbReference type="InterPro" id="IPR017170">
    <property type="entry name" value="Lhr-like"/>
</dbReference>
<dbReference type="GO" id="GO:0005524">
    <property type="term" value="F:ATP binding"/>
    <property type="evidence" value="ECO:0007669"/>
    <property type="project" value="UniProtKB-KW"/>
</dbReference>
<dbReference type="PROSITE" id="PS51194">
    <property type="entry name" value="HELICASE_CTER"/>
    <property type="match status" value="1"/>
</dbReference>
<keyword evidence="2" id="KW-0227">DNA damage</keyword>
<evidence type="ECO:0000256" key="10">
    <source>
        <dbReference type="SAM" id="MobiDB-lite"/>
    </source>
</evidence>